<sequence length="231" mass="25346">MGRGDVKAVDQENATAVKRSSSIGTTNQKSFIPVKVTSKNEKASPSPATPLSLKARKPLGQLQTGQSPQTKTLPEKGTPKEGKAVERIPMKTDRGSLTQIIGKSRSSSDVPNTPHNSPKKLTVRKSLIGKKKKAEATSTSETAEIPDVLKAQDEVDSLSYWKELAESRRQALESALQENYELHQRVEKLEEDNAELEELVKDAKKLATLIDDWKNDLDESGIGGDTEEEKQ</sequence>
<proteinExistence type="predicted"/>
<evidence type="ECO:0000313" key="4">
    <source>
        <dbReference type="Proteomes" id="UP001642540"/>
    </source>
</evidence>
<reference evidence="3 4" key="1">
    <citation type="submission" date="2024-08" db="EMBL/GenBank/DDBJ databases">
        <authorList>
            <person name="Cucini C."/>
            <person name="Frati F."/>
        </authorList>
    </citation>
    <scope>NUCLEOTIDE SEQUENCE [LARGE SCALE GENOMIC DNA]</scope>
</reference>
<gene>
    <name evidence="3" type="ORF">ODALV1_LOCUS10364</name>
</gene>
<feature type="compositionally biased region" description="Polar residues" evidence="2">
    <location>
        <begin position="61"/>
        <end position="72"/>
    </location>
</feature>
<keyword evidence="4" id="KW-1185">Reference proteome</keyword>
<keyword evidence="1" id="KW-0175">Coiled coil</keyword>
<feature type="compositionally biased region" description="Polar residues" evidence="2">
    <location>
        <begin position="12"/>
        <end position="30"/>
    </location>
</feature>
<dbReference type="SUPFAM" id="SSF111469">
    <property type="entry name" value="Geminin coiled-coil domain"/>
    <property type="match status" value="1"/>
</dbReference>
<organism evidence="3 4">
    <name type="scientific">Orchesella dallaii</name>
    <dbReference type="NCBI Taxonomy" id="48710"/>
    <lineage>
        <taxon>Eukaryota</taxon>
        <taxon>Metazoa</taxon>
        <taxon>Ecdysozoa</taxon>
        <taxon>Arthropoda</taxon>
        <taxon>Hexapoda</taxon>
        <taxon>Collembola</taxon>
        <taxon>Entomobryomorpha</taxon>
        <taxon>Entomobryoidea</taxon>
        <taxon>Orchesellidae</taxon>
        <taxon>Orchesellinae</taxon>
        <taxon>Orchesella</taxon>
    </lineage>
</organism>
<dbReference type="EMBL" id="CAXLJM020000032">
    <property type="protein sequence ID" value="CAL8099848.1"/>
    <property type="molecule type" value="Genomic_DNA"/>
</dbReference>
<comment type="caution">
    <text evidence="3">The sequence shown here is derived from an EMBL/GenBank/DDBJ whole genome shotgun (WGS) entry which is preliminary data.</text>
</comment>
<feature type="region of interest" description="Disordered" evidence="2">
    <location>
        <begin position="1"/>
        <end position="145"/>
    </location>
</feature>
<protein>
    <recommendedName>
        <fullName evidence="5">Geminin</fullName>
    </recommendedName>
</protein>
<feature type="compositionally biased region" description="Basic and acidic residues" evidence="2">
    <location>
        <begin position="73"/>
        <end position="94"/>
    </location>
</feature>
<evidence type="ECO:0000256" key="1">
    <source>
        <dbReference type="SAM" id="Coils"/>
    </source>
</evidence>
<dbReference type="Proteomes" id="UP001642540">
    <property type="component" value="Unassembled WGS sequence"/>
</dbReference>
<feature type="coiled-coil region" evidence="1">
    <location>
        <begin position="172"/>
        <end position="216"/>
    </location>
</feature>
<dbReference type="InterPro" id="IPR022786">
    <property type="entry name" value="Geminin/Multicilin"/>
</dbReference>
<dbReference type="Pfam" id="PF07412">
    <property type="entry name" value="Geminin"/>
    <property type="match status" value="1"/>
</dbReference>
<feature type="compositionally biased region" description="Polar residues" evidence="2">
    <location>
        <begin position="95"/>
        <end position="116"/>
    </location>
</feature>
<name>A0ABP1QEC6_9HEXA</name>
<accession>A0ABP1QEC6</accession>
<evidence type="ECO:0000256" key="2">
    <source>
        <dbReference type="SAM" id="MobiDB-lite"/>
    </source>
</evidence>
<evidence type="ECO:0000313" key="3">
    <source>
        <dbReference type="EMBL" id="CAL8099848.1"/>
    </source>
</evidence>
<evidence type="ECO:0008006" key="5">
    <source>
        <dbReference type="Google" id="ProtNLM"/>
    </source>
</evidence>
<feature type="compositionally biased region" description="Basic residues" evidence="2">
    <location>
        <begin position="117"/>
        <end position="133"/>
    </location>
</feature>
<feature type="compositionally biased region" description="Basic and acidic residues" evidence="2">
    <location>
        <begin position="1"/>
        <end position="10"/>
    </location>
</feature>
<dbReference type="Gene3D" id="1.20.5.1180">
    <property type="entry name" value="Geminin coiled-coil domain"/>
    <property type="match status" value="1"/>
</dbReference>